<proteinExistence type="predicted"/>
<dbReference type="PANTHER" id="PTHR46401:SF2">
    <property type="entry name" value="GLYCOSYLTRANSFERASE WBBK-RELATED"/>
    <property type="match status" value="1"/>
</dbReference>
<dbReference type="InterPro" id="IPR001296">
    <property type="entry name" value="Glyco_trans_1"/>
</dbReference>
<dbReference type="InterPro" id="IPR019734">
    <property type="entry name" value="TPR_rpt"/>
</dbReference>
<feature type="repeat" description="TPR" evidence="2">
    <location>
        <begin position="78"/>
        <end position="111"/>
    </location>
</feature>
<keyword evidence="5" id="KW-1185">Reference proteome</keyword>
<protein>
    <recommendedName>
        <fullName evidence="3">Glycosyl transferase family 1 domain-containing protein</fullName>
    </recommendedName>
</protein>
<dbReference type="EMBL" id="AP025637">
    <property type="protein sequence ID" value="BDG72405.1"/>
    <property type="molecule type" value="Genomic_DNA"/>
</dbReference>
<dbReference type="PROSITE" id="PS50005">
    <property type="entry name" value="TPR"/>
    <property type="match status" value="1"/>
</dbReference>
<evidence type="ECO:0000313" key="4">
    <source>
        <dbReference type="EMBL" id="BDG72405.1"/>
    </source>
</evidence>
<gene>
    <name evidence="4" type="ORF">Rmf_23340</name>
</gene>
<evidence type="ECO:0000256" key="2">
    <source>
        <dbReference type="PROSITE-ProRule" id="PRU00339"/>
    </source>
</evidence>
<sequence>MDGQRQDPTPDDRLRQADALRDQRLWDAAATAYRRHLERNPEDWRAQLQLGHCLKESGDPSAALVAYRAAEALAANNPDIHLQIGHALKLTGNAAQAWRSYARALELDPANEEASREAAALSRLASPMVLSPPTPGQAVQVVFDTSDLMAYFRSDRTPTGIQRVQLSITARALLDPIEGVATVAVAFDTASGGWREIRRDLFLRLWRLSRIGGDPLAPDWAEAIATLEAALQGGEEFAFAPGASLVNLGTSWWIPDYFLRVRNAARLYGVRYVPLIYDCIPLVAPEHCQQLLVEQFADWFSGMVALSDSALAISEWSAADARRLAREVAPQRQFDVTVVRLDADLRRELGPTTQHDWPERPDLPAAHEPFVLCVGTIESRKNHLMLFHAWLTLLRKHGAARVPRLVCIGKAGWLAEAAMTLWQRSPALQAKVSIAHGVPDVALAALYDRAMFTVTNSFYEGWGLPVTESLSFGRVPLVARNTSLTEAGGDAAVYFESMNEPDLVAQLEMLIFDTAERERREANIATSARLRSWGDVADQVMREVAAHAGKPASTQRMALVPGETYALGLQGGGQPSRAKAVSDLMRDGLNWCAREHWGVWTRPGVARLRLTLPEDAPIGPVRVYLGLLGPASAVTVGLRAFGVNAAPPAFVSVALTAYAPQTCVIEVAEPGREILVEIDGGKGVALGTPERPDSRIAGAGVTCAMICAVDDIAARVDFLERHAFRVLRPE</sequence>
<dbReference type="SUPFAM" id="SSF48452">
    <property type="entry name" value="TPR-like"/>
    <property type="match status" value="1"/>
</dbReference>
<organism evidence="4 5">
    <name type="scientific">Roseomonas fluvialis</name>
    <dbReference type="NCBI Taxonomy" id="1750527"/>
    <lineage>
        <taxon>Bacteria</taxon>
        <taxon>Pseudomonadati</taxon>
        <taxon>Pseudomonadota</taxon>
        <taxon>Alphaproteobacteria</taxon>
        <taxon>Acetobacterales</taxon>
        <taxon>Roseomonadaceae</taxon>
        <taxon>Roseomonas</taxon>
    </lineage>
</organism>
<dbReference type="Gene3D" id="3.40.50.2000">
    <property type="entry name" value="Glycogen Phosphorylase B"/>
    <property type="match status" value="1"/>
</dbReference>
<dbReference type="Pfam" id="PF00534">
    <property type="entry name" value="Glycos_transf_1"/>
    <property type="match status" value="1"/>
</dbReference>
<keyword evidence="2" id="KW-0802">TPR repeat</keyword>
<dbReference type="SUPFAM" id="SSF53756">
    <property type="entry name" value="UDP-Glycosyltransferase/glycogen phosphorylase"/>
    <property type="match status" value="1"/>
</dbReference>
<dbReference type="RefSeq" id="WP_244459611.1">
    <property type="nucleotide sequence ID" value="NZ_AP025637.1"/>
</dbReference>
<dbReference type="PANTHER" id="PTHR46401">
    <property type="entry name" value="GLYCOSYLTRANSFERASE WBBK-RELATED"/>
    <property type="match status" value="1"/>
</dbReference>
<evidence type="ECO:0000256" key="1">
    <source>
        <dbReference type="ARBA" id="ARBA00022679"/>
    </source>
</evidence>
<reference evidence="4 5" key="1">
    <citation type="journal article" date="2016" name="Microbes Environ.">
        <title>Phylogenetically diverse aerobic anoxygenic phototrophic bacteria isolated from epilithic biofilms in Tama river, Japan.</title>
        <authorList>
            <person name="Hirose S."/>
            <person name="Matsuura K."/>
            <person name="Haruta S."/>
        </authorList>
    </citation>
    <scope>NUCLEOTIDE SEQUENCE [LARGE SCALE GENOMIC DNA]</scope>
    <source>
        <strain evidence="4 5">S08</strain>
    </source>
</reference>
<dbReference type="InterPro" id="IPR011990">
    <property type="entry name" value="TPR-like_helical_dom_sf"/>
</dbReference>
<dbReference type="SMART" id="SM00028">
    <property type="entry name" value="TPR"/>
    <property type="match status" value="3"/>
</dbReference>
<keyword evidence="1" id="KW-0808">Transferase</keyword>
<name>A0ABM7Y3H7_9PROT</name>
<dbReference type="Proteomes" id="UP000831327">
    <property type="component" value="Chromosome"/>
</dbReference>
<dbReference type="Gene3D" id="1.25.40.10">
    <property type="entry name" value="Tetratricopeptide repeat domain"/>
    <property type="match status" value="1"/>
</dbReference>
<accession>A0ABM7Y3H7</accession>
<evidence type="ECO:0000259" key="3">
    <source>
        <dbReference type="Pfam" id="PF00534"/>
    </source>
</evidence>
<dbReference type="CDD" id="cd03809">
    <property type="entry name" value="GT4_MtfB-like"/>
    <property type="match status" value="1"/>
</dbReference>
<evidence type="ECO:0000313" key="5">
    <source>
        <dbReference type="Proteomes" id="UP000831327"/>
    </source>
</evidence>
<feature type="domain" description="Glycosyl transferase family 1" evidence="3">
    <location>
        <begin position="366"/>
        <end position="522"/>
    </location>
</feature>